<dbReference type="EMBL" id="KB294486">
    <property type="protein sequence ID" value="ELU14442.1"/>
    <property type="molecule type" value="Genomic_DNA"/>
</dbReference>
<evidence type="ECO:0000256" key="1">
    <source>
        <dbReference type="SAM" id="MobiDB-lite"/>
    </source>
</evidence>
<keyword evidence="2" id="KW-0812">Transmembrane</keyword>
<dbReference type="InterPro" id="IPR017853">
    <property type="entry name" value="GH"/>
</dbReference>
<dbReference type="PANTHER" id="PTHR10357:SF179">
    <property type="entry name" value="NEUTRAL AND BASIC AMINO ACID TRANSPORT PROTEIN RBAT"/>
    <property type="match status" value="1"/>
</dbReference>
<dbReference type="Proteomes" id="UP000014760">
    <property type="component" value="Unassembled WGS sequence"/>
</dbReference>
<keyword evidence="2" id="KW-1133">Transmembrane helix</keyword>
<feature type="compositionally biased region" description="Basic and acidic residues" evidence="1">
    <location>
        <begin position="18"/>
        <end position="30"/>
    </location>
</feature>
<dbReference type="Gene3D" id="3.90.400.10">
    <property type="entry name" value="Oligo-1,6-glucosidase, Domain 2"/>
    <property type="match status" value="1"/>
</dbReference>
<accession>R7V7I5</accession>
<name>R7V7I5_CAPTE</name>
<protein>
    <recommendedName>
        <fullName evidence="3">Glycosyl hydrolase family 13 catalytic domain-containing protein</fullName>
    </recommendedName>
</protein>
<dbReference type="SMART" id="SM00642">
    <property type="entry name" value="Aamy"/>
    <property type="match status" value="1"/>
</dbReference>
<dbReference type="OMA" id="AWQFTDY"/>
<feature type="non-terminal residue" evidence="4">
    <location>
        <position position="565"/>
    </location>
</feature>
<evidence type="ECO:0000256" key="2">
    <source>
        <dbReference type="SAM" id="Phobius"/>
    </source>
</evidence>
<dbReference type="InterPro" id="IPR031984">
    <property type="entry name" value="SLC3A2_N"/>
</dbReference>
<gene>
    <name evidence="4" type="ORF">CAPTEDRAFT_161946</name>
</gene>
<dbReference type="AlphaFoldDB" id="R7V7I5"/>
<dbReference type="STRING" id="283909.R7V7I5"/>
<reference evidence="5" key="3">
    <citation type="submission" date="2015-06" db="UniProtKB">
        <authorList>
            <consortium name="EnsemblMetazoa"/>
        </authorList>
    </citation>
    <scope>IDENTIFICATION</scope>
</reference>
<organism evidence="4">
    <name type="scientific">Capitella teleta</name>
    <name type="common">Polychaete worm</name>
    <dbReference type="NCBI Taxonomy" id="283909"/>
    <lineage>
        <taxon>Eukaryota</taxon>
        <taxon>Metazoa</taxon>
        <taxon>Spiralia</taxon>
        <taxon>Lophotrochozoa</taxon>
        <taxon>Annelida</taxon>
        <taxon>Polychaeta</taxon>
        <taxon>Sedentaria</taxon>
        <taxon>Scolecida</taxon>
        <taxon>Capitellidae</taxon>
        <taxon>Capitella</taxon>
    </lineage>
</organism>
<dbReference type="Gene3D" id="3.20.20.80">
    <property type="entry name" value="Glycosidases"/>
    <property type="match status" value="1"/>
</dbReference>
<keyword evidence="6" id="KW-1185">Reference proteome</keyword>
<feature type="domain" description="Glycosyl hydrolase family 13 catalytic" evidence="3">
    <location>
        <begin position="139"/>
        <end position="547"/>
    </location>
</feature>
<feature type="region of interest" description="Disordered" evidence="1">
    <location>
        <begin position="1"/>
        <end position="67"/>
    </location>
</feature>
<dbReference type="SUPFAM" id="SSF51445">
    <property type="entry name" value="(Trans)glycosidases"/>
    <property type="match status" value="1"/>
</dbReference>
<dbReference type="EMBL" id="AMQN01004826">
    <property type="status" value="NOT_ANNOTATED_CDS"/>
    <property type="molecule type" value="Genomic_DNA"/>
</dbReference>
<dbReference type="OrthoDB" id="1740265at2759"/>
<evidence type="ECO:0000313" key="5">
    <source>
        <dbReference type="EnsemblMetazoa" id="CapteP161946"/>
    </source>
</evidence>
<dbReference type="InterPro" id="IPR045857">
    <property type="entry name" value="O16G_dom_2"/>
</dbReference>
<proteinExistence type="predicted"/>
<evidence type="ECO:0000259" key="3">
    <source>
        <dbReference type="SMART" id="SM00642"/>
    </source>
</evidence>
<reference evidence="4 6" key="2">
    <citation type="journal article" date="2013" name="Nature">
        <title>Insights into bilaterian evolution from three spiralian genomes.</title>
        <authorList>
            <person name="Simakov O."/>
            <person name="Marletaz F."/>
            <person name="Cho S.J."/>
            <person name="Edsinger-Gonzales E."/>
            <person name="Havlak P."/>
            <person name="Hellsten U."/>
            <person name="Kuo D.H."/>
            <person name="Larsson T."/>
            <person name="Lv J."/>
            <person name="Arendt D."/>
            <person name="Savage R."/>
            <person name="Osoegawa K."/>
            <person name="de Jong P."/>
            <person name="Grimwood J."/>
            <person name="Chapman J.A."/>
            <person name="Shapiro H."/>
            <person name="Aerts A."/>
            <person name="Otillar R.P."/>
            <person name="Terry A.Y."/>
            <person name="Boore J.L."/>
            <person name="Grigoriev I.V."/>
            <person name="Lindberg D.R."/>
            <person name="Seaver E.C."/>
            <person name="Weisblat D.A."/>
            <person name="Putnam N.H."/>
            <person name="Rokhsar D.S."/>
        </authorList>
    </citation>
    <scope>NUCLEOTIDE SEQUENCE</scope>
    <source>
        <strain evidence="4 6">I ESC-2004</strain>
    </source>
</reference>
<dbReference type="Pfam" id="PF16028">
    <property type="entry name" value="SLC3A2_N"/>
    <property type="match status" value="1"/>
</dbReference>
<sequence length="565" mass="63696">MADNPGFVDDVSQTQSAEGEKIAISEEKETSASNPNDQVYVNIDAAQAPEKANGSQGTERGNLPVMDLPPTKPYAGMGKEDLLRFSETPFWNRFRMVCLIIFWLGWLALLGAVIGLTIVAPRCSDPPQPTWWQRSTFYQVYLRSFQDTDGDGIGDIAGLTNKLNYIDDLNVGAIVLSSIFESSDGGDLDQEITNHTVIDDVYGTMQDFETLLERVHELGMKLILEFIPNHTGREHQWFVASRADPDPSNQYWNYYIWSDCPSLNPVNNWRSVFGGSAWTEGFGQSDRCYLHQMSENQPDLNLRSGRVRGELDDIMLFWLEKGVDGFRINNVQLLYEDSDLRNDSQVEGCDDTNEPYECLDHQYSSNQPEIHDIIAHWRSLLNEFGERTGAERILLTDAVASINETGKYYGTLGRTGAHLPFNYALRSYEENDKLEEPEDNRLWAIIHQWLTVVPEAEIGTWAMASQDRSRMTFVDSGDDLQLRAFNVLQMTLPGVAISYYGEEIGMKNGNTSDAGVGDRVRYRTPMQWDSSENAGFSNMTNGAIPDDPWTPVNADYLTINVEVST</sequence>
<keyword evidence="2" id="KW-0472">Membrane</keyword>
<evidence type="ECO:0000313" key="4">
    <source>
        <dbReference type="EMBL" id="ELU14442.1"/>
    </source>
</evidence>
<feature type="transmembrane region" description="Helical" evidence="2">
    <location>
        <begin position="94"/>
        <end position="120"/>
    </location>
</feature>
<dbReference type="EnsemblMetazoa" id="CapteT161946">
    <property type="protein sequence ID" value="CapteP161946"/>
    <property type="gene ID" value="CapteG161946"/>
</dbReference>
<dbReference type="GO" id="GO:0005975">
    <property type="term" value="P:carbohydrate metabolic process"/>
    <property type="evidence" value="ECO:0007669"/>
    <property type="project" value="InterPro"/>
</dbReference>
<dbReference type="HOGENOM" id="CLU_006462_8_0_1"/>
<dbReference type="Pfam" id="PF00128">
    <property type="entry name" value="Alpha-amylase"/>
    <property type="match status" value="1"/>
</dbReference>
<dbReference type="InterPro" id="IPR006047">
    <property type="entry name" value="GH13_cat_dom"/>
</dbReference>
<dbReference type="PANTHER" id="PTHR10357">
    <property type="entry name" value="ALPHA-AMYLASE FAMILY MEMBER"/>
    <property type="match status" value="1"/>
</dbReference>
<reference evidence="6" key="1">
    <citation type="submission" date="2012-12" db="EMBL/GenBank/DDBJ databases">
        <authorList>
            <person name="Hellsten U."/>
            <person name="Grimwood J."/>
            <person name="Chapman J.A."/>
            <person name="Shapiro H."/>
            <person name="Aerts A."/>
            <person name="Otillar R.P."/>
            <person name="Terry A.Y."/>
            <person name="Boore J.L."/>
            <person name="Simakov O."/>
            <person name="Marletaz F."/>
            <person name="Cho S.-J."/>
            <person name="Edsinger-Gonzales E."/>
            <person name="Havlak P."/>
            <person name="Kuo D.-H."/>
            <person name="Larsson T."/>
            <person name="Lv J."/>
            <person name="Arendt D."/>
            <person name="Savage R."/>
            <person name="Osoegawa K."/>
            <person name="de Jong P."/>
            <person name="Lindberg D.R."/>
            <person name="Seaver E.C."/>
            <person name="Weisblat D.A."/>
            <person name="Putnam N.H."/>
            <person name="Grigoriev I.V."/>
            <person name="Rokhsar D.S."/>
        </authorList>
    </citation>
    <scope>NUCLEOTIDE SEQUENCE</scope>
    <source>
        <strain evidence="6">I ESC-2004</strain>
    </source>
</reference>
<evidence type="ECO:0000313" key="6">
    <source>
        <dbReference type="Proteomes" id="UP000014760"/>
    </source>
</evidence>